<dbReference type="InterPro" id="IPR003439">
    <property type="entry name" value="ABC_transporter-like_ATP-bd"/>
</dbReference>
<dbReference type="SMART" id="SM00382">
    <property type="entry name" value="AAA"/>
    <property type="match status" value="1"/>
</dbReference>
<dbReference type="PATRIC" id="fig|1276246.3.peg.691"/>
<evidence type="ECO:0000256" key="3">
    <source>
        <dbReference type="ARBA" id="ARBA00022840"/>
    </source>
</evidence>
<keyword evidence="2" id="KW-0547">Nucleotide-binding</keyword>
<feature type="domain" description="ABC transporter" evidence="4">
    <location>
        <begin position="2"/>
        <end position="228"/>
    </location>
</feature>
<dbReference type="Pfam" id="PF00005">
    <property type="entry name" value="ABC_tran"/>
    <property type="match status" value="1"/>
</dbReference>
<dbReference type="RefSeq" id="WP_025363266.1">
    <property type="nucleotide sequence ID" value="NZ_CP006681.1"/>
</dbReference>
<evidence type="ECO:0000259" key="4">
    <source>
        <dbReference type="PROSITE" id="PS50893"/>
    </source>
</evidence>
<dbReference type="OrthoDB" id="9779029at2"/>
<dbReference type="InterPro" id="IPR003593">
    <property type="entry name" value="AAA+_ATPase"/>
</dbReference>
<evidence type="ECO:0000256" key="2">
    <source>
        <dbReference type="ARBA" id="ARBA00022741"/>
    </source>
</evidence>
<dbReference type="Proteomes" id="UP000019267">
    <property type="component" value="Chromosome"/>
</dbReference>
<dbReference type="HOGENOM" id="CLU_000604_1_2_14"/>
<dbReference type="SUPFAM" id="SSF52540">
    <property type="entry name" value="P-loop containing nucleoside triphosphate hydrolases"/>
    <property type="match status" value="1"/>
</dbReference>
<name>W6AH71_9MOLU</name>
<evidence type="ECO:0000256" key="1">
    <source>
        <dbReference type="ARBA" id="ARBA00022448"/>
    </source>
</evidence>
<keyword evidence="1" id="KW-0813">Transport</keyword>
<organism evidence="5 6">
    <name type="scientific">Spiroplasma culicicola AES-1</name>
    <dbReference type="NCBI Taxonomy" id="1276246"/>
    <lineage>
        <taxon>Bacteria</taxon>
        <taxon>Bacillati</taxon>
        <taxon>Mycoplasmatota</taxon>
        <taxon>Mollicutes</taxon>
        <taxon>Entomoplasmatales</taxon>
        <taxon>Spiroplasmataceae</taxon>
        <taxon>Spiroplasma</taxon>
    </lineage>
</organism>
<keyword evidence="3 5" id="KW-0067">ATP-binding</keyword>
<keyword evidence="6" id="KW-1185">Reference proteome</keyword>
<dbReference type="PROSITE" id="PS50893">
    <property type="entry name" value="ABC_TRANSPORTER_2"/>
    <property type="match status" value="1"/>
</dbReference>
<dbReference type="PANTHER" id="PTHR42939">
    <property type="entry name" value="ABC TRANSPORTER ATP-BINDING PROTEIN ALBC-RELATED"/>
    <property type="match status" value="1"/>
</dbReference>
<dbReference type="eggNOG" id="COG1131">
    <property type="taxonomic scope" value="Bacteria"/>
</dbReference>
<reference evidence="5 6" key="1">
    <citation type="journal article" date="2014" name="Genome Biol. Evol.">
        <title>Molecular evolution of the substrate utilization strategies and putative virulence factors in mosquito-associated Spiroplasma species.</title>
        <authorList>
            <person name="Chang T.H."/>
            <person name="Lo W.S."/>
            <person name="Ku C."/>
            <person name="Chen L.L."/>
            <person name="Kuo C.H."/>
        </authorList>
    </citation>
    <scope>NUCLEOTIDE SEQUENCE [LARGE SCALE GENOMIC DNA]</scope>
    <source>
        <strain evidence="5">AES-1</strain>
    </source>
</reference>
<proteinExistence type="predicted"/>
<dbReference type="PANTHER" id="PTHR42939:SF1">
    <property type="entry name" value="ABC TRANSPORTER ATP-BINDING PROTEIN ALBC-RELATED"/>
    <property type="match status" value="1"/>
</dbReference>
<dbReference type="STRING" id="1276246.SCULI_v1c06930"/>
<dbReference type="Gene3D" id="3.40.50.300">
    <property type="entry name" value="P-loop containing nucleotide triphosphate hydrolases"/>
    <property type="match status" value="1"/>
</dbReference>
<gene>
    <name evidence="5" type="ORF">SCULI_v1c06930</name>
</gene>
<dbReference type="EMBL" id="CP006681">
    <property type="protein sequence ID" value="AHI53034.1"/>
    <property type="molecule type" value="Genomic_DNA"/>
</dbReference>
<dbReference type="KEGG" id="scq:SCULI_v1c06930"/>
<evidence type="ECO:0000313" key="5">
    <source>
        <dbReference type="EMBL" id="AHI53034.1"/>
    </source>
</evidence>
<dbReference type="AlphaFoldDB" id="W6AH71"/>
<dbReference type="GO" id="GO:0016887">
    <property type="term" value="F:ATP hydrolysis activity"/>
    <property type="evidence" value="ECO:0007669"/>
    <property type="project" value="InterPro"/>
</dbReference>
<accession>W6AH71</accession>
<dbReference type="InterPro" id="IPR027417">
    <property type="entry name" value="P-loop_NTPase"/>
</dbReference>
<protein>
    <submittedName>
        <fullName evidence="5">ABC transporter ATP-binding protein</fullName>
    </submittedName>
</protein>
<dbReference type="GO" id="GO:0005524">
    <property type="term" value="F:ATP binding"/>
    <property type="evidence" value="ECO:0007669"/>
    <property type="project" value="UniProtKB-KW"/>
</dbReference>
<dbReference type="InterPro" id="IPR051782">
    <property type="entry name" value="ABC_Transporter_VariousFunc"/>
</dbReference>
<evidence type="ECO:0000313" key="6">
    <source>
        <dbReference type="Proteomes" id="UP000019267"/>
    </source>
</evidence>
<sequence>MIKINDLSIIFKNQKGIRNINLAIANNKITGFIGNNGAGKTTTIKAILNQFKVNPGQIEVDFGENSNISDIAFFPDQNNFPKDFNIVEFAQYSASLKFISKEVYSKNIEEWLDILQLDSYRKNKFKELSSGLQKRALLLSIMVCEPKFVIFDEPTANLDVESKVMFLDLIKKIYNDLKIGVLITSHNLDELENLINHVIFINDGEIKFDGSFNKEDSKLYSMYKQYINTNSTSIKFDKINLRRK</sequence>